<dbReference type="RefSeq" id="XP_068364569.1">
    <property type="nucleotide sequence ID" value="XM_068500554.1"/>
</dbReference>
<dbReference type="GeneID" id="94835258"/>
<reference evidence="2" key="1">
    <citation type="submission" date="2016-10" db="EMBL/GenBank/DDBJ databases">
        <authorList>
            <person name="Benchimol M."/>
            <person name="Almeida L.G."/>
            <person name="Vasconcelos A.T."/>
            <person name="Perreira-Neves A."/>
            <person name="Rosa I.A."/>
            <person name="Tasca T."/>
            <person name="Bogo M.R."/>
            <person name="de Souza W."/>
        </authorList>
    </citation>
    <scope>NUCLEOTIDE SEQUENCE [LARGE SCALE GENOMIC DNA]</scope>
    <source>
        <strain evidence="2">K</strain>
    </source>
</reference>
<keyword evidence="1" id="KW-0812">Transmembrane</keyword>
<dbReference type="EMBL" id="MLAK01000587">
    <property type="protein sequence ID" value="OHT11433.1"/>
    <property type="molecule type" value="Genomic_DNA"/>
</dbReference>
<evidence type="ECO:0000256" key="1">
    <source>
        <dbReference type="SAM" id="Phobius"/>
    </source>
</evidence>
<keyword evidence="3" id="KW-1185">Reference proteome</keyword>
<dbReference type="SUPFAM" id="SSF49764">
    <property type="entry name" value="HSP20-like chaperones"/>
    <property type="match status" value="1"/>
</dbReference>
<dbReference type="AlphaFoldDB" id="A0A1J4KJB0"/>
<sequence length="324" mass="36391">MDLEQILGLNEYKDQYNFTQTDKSITITFPAIDPNLVDINIDHSDSSIIAGMKGFPPAVCGTMYAKSYRHEVKNVKGNVKIILHKEMNEYWPLFIISSSSRGIDPKSLFMIGYYKISTFDEESAFNYFKEASDCGYLPAQLCVADILLSDTNPYDVPKDVDEAIRILKSIPLNRRSPKVTICLSDALLTQENQLEARHVLEESAETGSEVKIKLVKMISPIFNKNGTNEDATQAVNYLLPMAIEQNNPEALKLLSQHVAKGKGIQKDYAKAIEYEQIAHSIDPKIPIELKENAVLKNLLIVGLTSAIVIGTFGLSLYRDRKKRR</sequence>
<dbReference type="SUPFAM" id="SSF81901">
    <property type="entry name" value="HCP-like"/>
    <property type="match status" value="1"/>
</dbReference>
<keyword evidence="1" id="KW-0472">Membrane</keyword>
<organism evidence="2 3">
    <name type="scientific">Tritrichomonas foetus</name>
    <dbReference type="NCBI Taxonomy" id="1144522"/>
    <lineage>
        <taxon>Eukaryota</taxon>
        <taxon>Metamonada</taxon>
        <taxon>Parabasalia</taxon>
        <taxon>Tritrichomonadida</taxon>
        <taxon>Tritrichomonadidae</taxon>
        <taxon>Tritrichomonas</taxon>
    </lineage>
</organism>
<comment type="caution">
    <text evidence="2">The sequence shown here is derived from an EMBL/GenBank/DDBJ whole genome shotgun (WGS) entry which is preliminary data.</text>
</comment>
<dbReference type="Gene3D" id="1.25.40.10">
    <property type="entry name" value="Tetratricopeptide repeat domain"/>
    <property type="match status" value="1"/>
</dbReference>
<gene>
    <name evidence="2" type="ORF">TRFO_19064</name>
</gene>
<name>A0A1J4KJB0_9EUKA</name>
<evidence type="ECO:0008006" key="4">
    <source>
        <dbReference type="Google" id="ProtNLM"/>
    </source>
</evidence>
<keyword evidence="1" id="KW-1133">Transmembrane helix</keyword>
<dbReference type="Proteomes" id="UP000179807">
    <property type="component" value="Unassembled WGS sequence"/>
</dbReference>
<dbReference type="InterPro" id="IPR008978">
    <property type="entry name" value="HSP20-like_chaperone"/>
</dbReference>
<dbReference type="InterPro" id="IPR011990">
    <property type="entry name" value="TPR-like_helical_dom_sf"/>
</dbReference>
<dbReference type="VEuPathDB" id="TrichDB:TRFO_19064"/>
<accession>A0A1J4KJB0</accession>
<dbReference type="OrthoDB" id="416217at2759"/>
<feature type="transmembrane region" description="Helical" evidence="1">
    <location>
        <begin position="298"/>
        <end position="317"/>
    </location>
</feature>
<evidence type="ECO:0000313" key="3">
    <source>
        <dbReference type="Proteomes" id="UP000179807"/>
    </source>
</evidence>
<proteinExistence type="predicted"/>
<protein>
    <recommendedName>
        <fullName evidence="4">CS domain-containing protein</fullName>
    </recommendedName>
</protein>
<evidence type="ECO:0000313" key="2">
    <source>
        <dbReference type="EMBL" id="OHT11433.1"/>
    </source>
</evidence>